<keyword evidence="5 8" id="KW-0812">Transmembrane</keyword>
<evidence type="ECO:0000256" key="8">
    <source>
        <dbReference type="RuleBase" id="RU363041"/>
    </source>
</evidence>
<keyword evidence="4 8" id="KW-1003">Cell membrane</keyword>
<reference evidence="9 10" key="1">
    <citation type="submission" date="2019-07" db="EMBL/GenBank/DDBJ databases">
        <title>The pathways for chlorine oxyanion respiration interact through the shared metabolite chlorate.</title>
        <authorList>
            <person name="Barnum T.P."/>
            <person name="Cheng Y."/>
            <person name="Hill K.A."/>
            <person name="Lucas L.N."/>
            <person name="Carlson H.K."/>
            <person name="Coates J.D."/>
        </authorList>
    </citation>
    <scope>NUCLEOTIDE SEQUENCE [LARGE SCALE GENOMIC DNA]</scope>
    <source>
        <strain evidence="9 10">SFB-3</strain>
    </source>
</reference>
<keyword evidence="6 8" id="KW-1133">Transmembrane helix</keyword>
<dbReference type="InterPro" id="IPR052017">
    <property type="entry name" value="TSUP"/>
</dbReference>
<dbReference type="AlphaFoldDB" id="A0A557QYC3"/>
<organism evidence="9 10">
    <name type="scientific">Denitromonas halophila</name>
    <dbReference type="NCBI Taxonomy" id="1629404"/>
    <lineage>
        <taxon>Bacteria</taxon>
        <taxon>Pseudomonadati</taxon>
        <taxon>Pseudomonadota</taxon>
        <taxon>Betaproteobacteria</taxon>
        <taxon>Rhodocyclales</taxon>
        <taxon>Zoogloeaceae</taxon>
        <taxon>Denitromonas</taxon>
    </lineage>
</organism>
<dbReference type="InterPro" id="IPR002781">
    <property type="entry name" value="TM_pro_TauE-like"/>
</dbReference>
<sequence length="242" mass="25074">MVGLTLAAFVAGFISSIAGAGGMIVLPCLLWAGVPPVQALATNKCQSVFGTLSSTLNFLRKGHLQLRPLRRALLYALIGAAIGTLWVQRMDAAVLDRLLPYVLIVLAGYFAMSPRIADEDTPPRMSSAVFDPLVGGGLGLYGGVFGPGMGSFSAAAFAGLRGFNMRKATASTKPLVLVANVSSLAIFVAGGHVVWALALSMAVAQFVGARLGSNLVITRGAALVRPVIVITTAAIALRLLLR</sequence>
<evidence type="ECO:0000256" key="3">
    <source>
        <dbReference type="ARBA" id="ARBA00022448"/>
    </source>
</evidence>
<evidence type="ECO:0000256" key="2">
    <source>
        <dbReference type="ARBA" id="ARBA00009142"/>
    </source>
</evidence>
<evidence type="ECO:0000256" key="4">
    <source>
        <dbReference type="ARBA" id="ARBA00022475"/>
    </source>
</evidence>
<comment type="similarity">
    <text evidence="2 8">Belongs to the 4-toluene sulfonate uptake permease (TSUP) (TC 2.A.102) family.</text>
</comment>
<accession>A0A557QYC3</accession>
<feature type="transmembrane region" description="Helical" evidence="8">
    <location>
        <begin position="137"/>
        <end position="163"/>
    </location>
</feature>
<keyword evidence="7 8" id="KW-0472">Membrane</keyword>
<evidence type="ECO:0000256" key="5">
    <source>
        <dbReference type="ARBA" id="ARBA00022692"/>
    </source>
</evidence>
<name>A0A557QYC3_9RHOO</name>
<dbReference type="Proteomes" id="UP000319502">
    <property type="component" value="Unassembled WGS sequence"/>
</dbReference>
<keyword evidence="10" id="KW-1185">Reference proteome</keyword>
<comment type="subcellular location">
    <subcellularLocation>
        <location evidence="1 8">Cell membrane</location>
        <topology evidence="1 8">Multi-pass membrane protein</topology>
    </subcellularLocation>
</comment>
<evidence type="ECO:0000313" key="10">
    <source>
        <dbReference type="Proteomes" id="UP000319502"/>
    </source>
</evidence>
<comment type="caution">
    <text evidence="9">The sequence shown here is derived from an EMBL/GenBank/DDBJ whole genome shotgun (WGS) entry which is preliminary data.</text>
</comment>
<evidence type="ECO:0000313" key="9">
    <source>
        <dbReference type="EMBL" id="TVO57903.1"/>
    </source>
</evidence>
<feature type="transmembrane region" description="Helical" evidence="8">
    <location>
        <begin position="69"/>
        <end position="87"/>
    </location>
</feature>
<evidence type="ECO:0000256" key="1">
    <source>
        <dbReference type="ARBA" id="ARBA00004651"/>
    </source>
</evidence>
<proteinExistence type="inferred from homology"/>
<dbReference type="PANTHER" id="PTHR30269">
    <property type="entry name" value="TRANSMEMBRANE PROTEIN YFCA"/>
    <property type="match status" value="1"/>
</dbReference>
<feature type="transmembrane region" description="Helical" evidence="8">
    <location>
        <begin position="175"/>
        <end position="203"/>
    </location>
</feature>
<dbReference type="EMBL" id="VMNK01000006">
    <property type="protein sequence ID" value="TVO57903.1"/>
    <property type="molecule type" value="Genomic_DNA"/>
</dbReference>
<evidence type="ECO:0000256" key="6">
    <source>
        <dbReference type="ARBA" id="ARBA00022989"/>
    </source>
</evidence>
<feature type="transmembrane region" description="Helical" evidence="8">
    <location>
        <begin position="99"/>
        <end position="117"/>
    </location>
</feature>
<feature type="transmembrane region" description="Helical" evidence="8">
    <location>
        <begin position="223"/>
        <end position="241"/>
    </location>
</feature>
<keyword evidence="3" id="KW-0813">Transport</keyword>
<evidence type="ECO:0000256" key="7">
    <source>
        <dbReference type="ARBA" id="ARBA00023136"/>
    </source>
</evidence>
<protein>
    <recommendedName>
        <fullName evidence="8">Probable membrane transporter protein</fullName>
    </recommendedName>
</protein>
<dbReference type="OrthoDB" id="554695at2"/>
<gene>
    <name evidence="9" type="ORF">FHP91_08480</name>
</gene>
<dbReference type="PANTHER" id="PTHR30269:SF0">
    <property type="entry name" value="MEMBRANE TRANSPORTER PROTEIN YFCA-RELATED"/>
    <property type="match status" value="1"/>
</dbReference>
<dbReference type="GO" id="GO:0005886">
    <property type="term" value="C:plasma membrane"/>
    <property type="evidence" value="ECO:0007669"/>
    <property type="project" value="UniProtKB-SubCell"/>
</dbReference>
<dbReference type="Pfam" id="PF01925">
    <property type="entry name" value="TauE"/>
    <property type="match status" value="1"/>
</dbReference>